<dbReference type="Pfam" id="PF00382">
    <property type="entry name" value="TFIIB"/>
    <property type="match status" value="2"/>
</dbReference>
<dbReference type="OrthoDB" id="25790at2759"/>
<comment type="caution">
    <text evidence="4">The sequence shown here is derived from an EMBL/GenBank/DDBJ whole genome shotgun (WGS) entry which is preliminary data.</text>
</comment>
<dbReference type="GO" id="GO:0070897">
    <property type="term" value="P:transcription preinitiation complex assembly"/>
    <property type="evidence" value="ECO:0007669"/>
    <property type="project" value="InterPro"/>
</dbReference>
<feature type="domain" description="Cyclin-like" evidence="3">
    <location>
        <begin position="199"/>
        <end position="280"/>
    </location>
</feature>
<dbReference type="Gene3D" id="1.10.472.10">
    <property type="entry name" value="Cyclin-like"/>
    <property type="match status" value="1"/>
</dbReference>
<dbReference type="AlphaFoldDB" id="A0A835SQD4"/>
<dbReference type="Proteomes" id="UP000650467">
    <property type="component" value="Unassembled WGS sequence"/>
</dbReference>
<evidence type="ECO:0000259" key="3">
    <source>
        <dbReference type="SMART" id="SM00385"/>
    </source>
</evidence>
<gene>
    <name evidence="4" type="ORF">HXX76_014048</name>
</gene>
<dbReference type="EMBL" id="JAEHOC010000060">
    <property type="protein sequence ID" value="KAG2424890.1"/>
    <property type="molecule type" value="Genomic_DNA"/>
</dbReference>
<dbReference type="SMART" id="SM00385">
    <property type="entry name" value="CYCLIN"/>
    <property type="match status" value="2"/>
</dbReference>
<feature type="domain" description="Cyclin-like" evidence="3">
    <location>
        <begin position="293"/>
        <end position="374"/>
    </location>
</feature>
<evidence type="ECO:0000313" key="4">
    <source>
        <dbReference type="EMBL" id="KAG2424890.1"/>
    </source>
</evidence>
<dbReference type="InterPro" id="IPR013763">
    <property type="entry name" value="Cyclin-like_dom"/>
</dbReference>
<dbReference type="InterPro" id="IPR013150">
    <property type="entry name" value="TFIIB_cyclin"/>
</dbReference>
<dbReference type="Gene3D" id="1.10.472.170">
    <property type="match status" value="1"/>
</dbReference>
<keyword evidence="1" id="KW-0805">Transcription regulation</keyword>
<keyword evidence="2" id="KW-0804">Transcription</keyword>
<dbReference type="GO" id="GO:0005634">
    <property type="term" value="C:nucleus"/>
    <property type="evidence" value="ECO:0007669"/>
    <property type="project" value="TreeGrafter"/>
</dbReference>
<dbReference type="PRINTS" id="PR00685">
    <property type="entry name" value="TIFACTORIIB"/>
</dbReference>
<dbReference type="GO" id="GO:0017025">
    <property type="term" value="F:TBP-class protein binding"/>
    <property type="evidence" value="ECO:0007669"/>
    <property type="project" value="InterPro"/>
</dbReference>
<dbReference type="SUPFAM" id="SSF47954">
    <property type="entry name" value="Cyclin-like"/>
    <property type="match status" value="2"/>
</dbReference>
<keyword evidence="5" id="KW-1185">Reference proteome</keyword>
<proteinExistence type="predicted"/>
<sequence>MSTLKEVAAHGAAVVPVTVSIQGLDVDEDTAWQILDGLMQCMRLTVPSTAKLALFGIQAMPSGGPAAAAHANDPDNNADNSKGSGAPALVDLPVCPHCRSVDVEVVDYSLTCKACNCVCDRYIDHGAEWRTFSGTENAKQKDPSRCGMPVNELLPQGSMSTFVAAPHGGKNYRDLSRISKYQMWGAMPYKERSLFHAIDHLTVKAVNSGISQSIIDDAKVLYKQLSESHMSRGENRSGLLASSIYVACKNNGVPRSAKEVAKMFGIDSVVITRNCKKFQEIMHLRLQSSQPSDFVLRFCSLLNLPVDLQETCASLVRTIQDRDLMRGCSPPSVVAGCISYMVSRHKLAVTKKEIAAVCGVSDVTISKCVKRLDALIDAPAPPPASQ</sequence>
<accession>A0A835SQD4</accession>
<dbReference type="PANTHER" id="PTHR11618:SF13">
    <property type="entry name" value="TRANSCRIPTION INITIATION FACTOR IIB"/>
    <property type="match status" value="1"/>
</dbReference>
<dbReference type="InterPro" id="IPR036915">
    <property type="entry name" value="Cyclin-like_sf"/>
</dbReference>
<dbReference type="InterPro" id="IPR000812">
    <property type="entry name" value="TFIIB"/>
</dbReference>
<dbReference type="GO" id="GO:0097550">
    <property type="term" value="C:transcription preinitiation complex"/>
    <property type="evidence" value="ECO:0007669"/>
    <property type="project" value="TreeGrafter"/>
</dbReference>
<dbReference type="PANTHER" id="PTHR11618">
    <property type="entry name" value="TRANSCRIPTION INITIATION FACTOR IIB-RELATED"/>
    <property type="match status" value="1"/>
</dbReference>
<reference evidence="4" key="1">
    <citation type="journal article" date="2020" name="bioRxiv">
        <title>Comparative genomics of Chlamydomonas.</title>
        <authorList>
            <person name="Craig R.J."/>
            <person name="Hasan A.R."/>
            <person name="Ness R.W."/>
            <person name="Keightley P.D."/>
        </authorList>
    </citation>
    <scope>NUCLEOTIDE SEQUENCE</scope>
    <source>
        <strain evidence="4">SAG 7.73</strain>
    </source>
</reference>
<evidence type="ECO:0000313" key="5">
    <source>
        <dbReference type="Proteomes" id="UP000650467"/>
    </source>
</evidence>
<protein>
    <recommendedName>
        <fullName evidence="3">Cyclin-like domain-containing protein</fullName>
    </recommendedName>
</protein>
<evidence type="ECO:0000256" key="1">
    <source>
        <dbReference type="ARBA" id="ARBA00023015"/>
    </source>
</evidence>
<organism evidence="4 5">
    <name type="scientific">Chlamydomonas incerta</name>
    <dbReference type="NCBI Taxonomy" id="51695"/>
    <lineage>
        <taxon>Eukaryota</taxon>
        <taxon>Viridiplantae</taxon>
        <taxon>Chlorophyta</taxon>
        <taxon>core chlorophytes</taxon>
        <taxon>Chlorophyceae</taxon>
        <taxon>CS clade</taxon>
        <taxon>Chlamydomonadales</taxon>
        <taxon>Chlamydomonadaceae</taxon>
        <taxon>Chlamydomonas</taxon>
    </lineage>
</organism>
<evidence type="ECO:0000256" key="2">
    <source>
        <dbReference type="ARBA" id="ARBA00023163"/>
    </source>
</evidence>
<name>A0A835SQD4_CHLIN</name>